<keyword evidence="1" id="KW-0862">Zinc</keyword>
<evidence type="ECO:0000313" key="4">
    <source>
        <dbReference type="Proteomes" id="UP000683360"/>
    </source>
</evidence>
<proteinExistence type="predicted"/>
<keyword evidence="1" id="KW-0479">Metal-binding</keyword>
<evidence type="ECO:0000313" key="3">
    <source>
        <dbReference type="EMBL" id="CAG2224258.1"/>
    </source>
</evidence>
<dbReference type="Pfam" id="PF06739">
    <property type="entry name" value="SBBP"/>
    <property type="match status" value="1"/>
</dbReference>
<evidence type="ECO:0000256" key="1">
    <source>
        <dbReference type="PROSITE-ProRule" id="PRU00024"/>
    </source>
</evidence>
<dbReference type="EMBL" id="CAJPWZ010001798">
    <property type="protein sequence ID" value="CAG2224258.1"/>
    <property type="molecule type" value="Genomic_DNA"/>
</dbReference>
<sequence length="558" mass="63823">MASYSTTPCGPCTYEGITKQAKKWCTSCEEGFCEDCEQSHKSLKLTRDHKMIAIENYLKIQDVSVNLNCMTHGKKLDLYCKYHGVAVCAVCVPAAHKTCRADDIISIDDAAKNAKYSTALTDLEETISRTLDNLRQSILDRTKTSTNIDTDTKIMKNRILETRLKLNKHLDALEENILQELRTKHDKCKSKYSETLKCLKKTEHEFAICKEQTQQMKLFASDLQVFLGTCQMNETTMEKIKSLKAETCKDKSYAMDMKLHPVFYSLLNDVEHFGEIHITENNFDQHFKEEKIKQAQKPIRGLSQNIGDINLEIKLDFLTKPQTLITGCLISSSGRILLADFFGTGNLMEYEDTGKYVRTIQISSKPFDLIEIDTDHIVVTYPEAKKMEFMNLKGNNVERKIECRNKCYGISLHNRTIFTLVRDRGILIIDITGTILETINIITSSVYFITATEDKIYYTDEKKNTVNCCNFKGKLVWSFSDKSIFWPTGITVDKNHNVYVVGNKTKKLVLIQNDGKKSKVIFNAKNGLFRPLTVCYNKNKNLLLLNLESGRMAMYHVT</sequence>
<keyword evidence="4" id="KW-1185">Reference proteome</keyword>
<dbReference type="InterPro" id="IPR000315">
    <property type="entry name" value="Znf_B-box"/>
</dbReference>
<dbReference type="PANTHER" id="PTHR25462:SF296">
    <property type="entry name" value="MEIOTIC P26, ISOFORM F"/>
    <property type="match status" value="1"/>
</dbReference>
<reference evidence="3" key="1">
    <citation type="submission" date="2021-03" db="EMBL/GenBank/DDBJ databases">
        <authorList>
            <person name="Bekaert M."/>
        </authorList>
    </citation>
    <scope>NUCLEOTIDE SEQUENCE</scope>
</reference>
<dbReference type="InterPro" id="IPR010620">
    <property type="entry name" value="SBBP_repeat"/>
</dbReference>
<dbReference type="Gene3D" id="3.30.160.60">
    <property type="entry name" value="Classic Zinc Finger"/>
    <property type="match status" value="1"/>
</dbReference>
<feature type="domain" description="B box-type" evidence="2">
    <location>
        <begin position="64"/>
        <end position="107"/>
    </location>
</feature>
<comment type="caution">
    <text evidence="3">The sequence shown here is derived from an EMBL/GenBank/DDBJ whole genome shotgun (WGS) entry which is preliminary data.</text>
</comment>
<organism evidence="3 4">
    <name type="scientific">Mytilus edulis</name>
    <name type="common">Blue mussel</name>
    <dbReference type="NCBI Taxonomy" id="6550"/>
    <lineage>
        <taxon>Eukaryota</taxon>
        <taxon>Metazoa</taxon>
        <taxon>Spiralia</taxon>
        <taxon>Lophotrochozoa</taxon>
        <taxon>Mollusca</taxon>
        <taxon>Bivalvia</taxon>
        <taxon>Autobranchia</taxon>
        <taxon>Pteriomorphia</taxon>
        <taxon>Mytilida</taxon>
        <taxon>Mytiloidea</taxon>
        <taxon>Mytilidae</taxon>
        <taxon>Mytilinae</taxon>
        <taxon>Mytilus</taxon>
    </lineage>
</organism>
<dbReference type="GO" id="GO:0008270">
    <property type="term" value="F:zinc ion binding"/>
    <property type="evidence" value="ECO:0007669"/>
    <property type="project" value="UniProtKB-KW"/>
</dbReference>
<dbReference type="OrthoDB" id="6096611at2759"/>
<keyword evidence="1" id="KW-0863">Zinc-finger</keyword>
<name>A0A8S3SRD6_MYTED</name>
<feature type="domain" description="B box-type" evidence="2">
    <location>
        <begin position="12"/>
        <end position="54"/>
    </location>
</feature>
<dbReference type="AlphaFoldDB" id="A0A8S3SRD6"/>
<dbReference type="CDD" id="cd19757">
    <property type="entry name" value="Bbox1"/>
    <property type="match status" value="1"/>
</dbReference>
<dbReference type="PANTHER" id="PTHR25462">
    <property type="entry name" value="BONUS, ISOFORM C-RELATED"/>
    <property type="match status" value="1"/>
</dbReference>
<evidence type="ECO:0000259" key="2">
    <source>
        <dbReference type="PROSITE" id="PS50119"/>
    </source>
</evidence>
<accession>A0A8S3SRD6</accession>
<dbReference type="PROSITE" id="PS50119">
    <property type="entry name" value="ZF_BBOX"/>
    <property type="match status" value="2"/>
</dbReference>
<dbReference type="InterPro" id="IPR011042">
    <property type="entry name" value="6-blade_b-propeller_TolB-like"/>
</dbReference>
<dbReference type="SUPFAM" id="SSF101898">
    <property type="entry name" value="NHL repeat"/>
    <property type="match status" value="1"/>
</dbReference>
<dbReference type="Pfam" id="PF00643">
    <property type="entry name" value="zf-B_box"/>
    <property type="match status" value="1"/>
</dbReference>
<dbReference type="Proteomes" id="UP000683360">
    <property type="component" value="Unassembled WGS sequence"/>
</dbReference>
<dbReference type="SUPFAM" id="SSF57845">
    <property type="entry name" value="B-box zinc-binding domain"/>
    <property type="match status" value="1"/>
</dbReference>
<dbReference type="Gene3D" id="2.120.10.30">
    <property type="entry name" value="TolB, C-terminal domain"/>
    <property type="match status" value="1"/>
</dbReference>
<gene>
    <name evidence="3" type="ORF">MEDL_37454</name>
</gene>
<dbReference type="InterPro" id="IPR047153">
    <property type="entry name" value="TRIM45/56/19-like"/>
</dbReference>
<protein>
    <recommendedName>
        <fullName evidence="2">B box-type domain-containing protein</fullName>
    </recommendedName>
</protein>